<dbReference type="GO" id="GO:0043332">
    <property type="term" value="C:mating projection tip"/>
    <property type="evidence" value="ECO:0007669"/>
    <property type="project" value="TreeGrafter"/>
</dbReference>
<proteinExistence type="predicted"/>
<gene>
    <name evidence="3" type="ORF">A9Z42_0016230</name>
</gene>
<feature type="compositionally biased region" description="Basic and acidic residues" evidence="2">
    <location>
        <begin position="340"/>
        <end position="351"/>
    </location>
</feature>
<dbReference type="Pfam" id="PF08580">
    <property type="entry name" value="KAR9"/>
    <property type="match status" value="1"/>
</dbReference>
<evidence type="ECO:0000313" key="4">
    <source>
        <dbReference type="Proteomes" id="UP000219286"/>
    </source>
</evidence>
<feature type="compositionally biased region" description="Pro residues" evidence="2">
    <location>
        <begin position="386"/>
        <end position="397"/>
    </location>
</feature>
<feature type="compositionally biased region" description="Low complexity" evidence="2">
    <location>
        <begin position="76"/>
        <end position="129"/>
    </location>
</feature>
<dbReference type="AlphaFoldDB" id="A0A2H2ZML8"/>
<feature type="compositionally biased region" description="Low complexity" evidence="2">
    <location>
        <begin position="367"/>
        <end position="385"/>
    </location>
</feature>
<feature type="compositionally biased region" description="Polar residues" evidence="2">
    <location>
        <begin position="186"/>
        <end position="200"/>
    </location>
</feature>
<dbReference type="InterPro" id="IPR013889">
    <property type="entry name" value="Karyogamy_KAR9"/>
</dbReference>
<feature type="compositionally biased region" description="Low complexity" evidence="2">
    <location>
        <begin position="888"/>
        <end position="900"/>
    </location>
</feature>
<feature type="compositionally biased region" description="Low complexity" evidence="2">
    <location>
        <begin position="1088"/>
        <end position="1100"/>
    </location>
</feature>
<dbReference type="PANTHER" id="PTHR37271">
    <property type="entry name" value="KARYOGAMY PROTEIN KAR9"/>
    <property type="match status" value="1"/>
</dbReference>
<evidence type="ECO:0000256" key="2">
    <source>
        <dbReference type="SAM" id="MobiDB-lite"/>
    </source>
</evidence>
<dbReference type="GO" id="GO:0031578">
    <property type="term" value="P:mitotic spindle orientation checkpoint signaling"/>
    <property type="evidence" value="ECO:0007669"/>
    <property type="project" value="TreeGrafter"/>
</dbReference>
<feature type="compositionally biased region" description="Polar residues" evidence="2">
    <location>
        <begin position="951"/>
        <end position="982"/>
    </location>
</feature>
<feature type="compositionally biased region" description="Polar residues" evidence="2">
    <location>
        <begin position="1055"/>
        <end position="1064"/>
    </location>
</feature>
<feature type="region of interest" description="Disordered" evidence="2">
    <location>
        <begin position="258"/>
        <end position="411"/>
    </location>
</feature>
<dbReference type="GO" id="GO:0005816">
    <property type="term" value="C:spindle pole body"/>
    <property type="evidence" value="ECO:0007669"/>
    <property type="project" value="TreeGrafter"/>
</dbReference>
<feature type="compositionally biased region" description="Polar residues" evidence="2">
    <location>
        <begin position="1073"/>
        <end position="1087"/>
    </location>
</feature>
<sequence length="1146" mass="123979">MTTSHSAAVVEPASQPDRDSLPANESSTDSAVGQSPKRDRERHTGDHDAGRERVDLGTFTDEATQSPATPHHTNKAAPAPAPASAPNSSAPTSASASASASAPTAAPAPASASAAATPTAAASVAATPADVRRSANLTPRTSRSTGSRNVNSAATSSFTAGNTTRSNNSKIGSTYNDALALGSPDSALSPTTGRQRSSTLLEPDPSHDLLVAAFRKTSPGLAARLKALGLGAASKRATISSQPVDIGRLDEEHLRQLDEKHQAGSVSAVISRRGRPWKGAGAPPPNHYRSTSQSDVSMSPGSTDIDQLPELQVPQSPPNMDTQKYRLPDHINGNGTKVTLDTRREHLERITRPPSPKEYPPLPSSPPEASLSNSPMQSLSYSPSYSPSPPTPPPKESPPVEITPPVDVTPPEVITFNHFEPEMSSYFSQGHNRPGSIYTLSRASFANQLAQLNMLGIPDAEALSSKVSAIPTAPVASKALINAAEQIRSWISKALDVVTGLDSEDDVEWAAAGGREGLEEVENAIARFEHLINAYVNAIDELQNRPDIATVSTDDLNRAVAQMEAIAEEWGRIKHTLQNVRNQVELAMEWEELWNSVLGDIQTELDELGRLVFEMEERRHKSLAVAASGDNVDIGDLETIVEDNPLSAARLQPSNRFSLALPMSPNSGGTSTLSQDDSSLLALFARMQPLRASLDFLPMRLSSFEARAKDAFPTACDELEMRHEALDGSYHKLEKDAESLRKELGEDRWVIVFRGAGRQAQKMHESVERSLKKLREAIDAGMHLTNQPAIAKKIESYEAKKTHYGPAIERVLAIIDKGVKDRLTVNGEILRLHAEMQTRWETLKADMAEMDLVLEDIYAERKSQQLRDSISSMLSNDRSTSGSGMETPGSSPPSSVIMSSFGRDPRTPARKHTNQLRSPNASSSSVRSTSTNRRDSSLPAPVSRLSKKPGNRQSYYPPSASSSTLRPASTMGQRPRWNSSSHALDAEQGRSPHRTPVPQRSTTSITPSSTSKLPTPRSSLTRTGAESPMSDAFPRSWSRNGHSRLSFRERLTSPGPYSQTNLAKQQPARRSNVLPTSSNLTLDNLNTRPSSSMATSRRSSLLPTPRGRPESAARGTSPLPIFSRFSSRKYSDNSPEPKDLKPRWRF</sequence>
<reference evidence="3 4" key="1">
    <citation type="journal article" date="2015" name="Genome Announc.">
        <title>Genome sequence and annotation of Trichoderma parareesei, the ancestor of the cellulase producer Trichoderma reesei.</title>
        <authorList>
            <person name="Yang D."/>
            <person name="Pomraning K."/>
            <person name="Kopchinskiy A."/>
            <person name="Karimi Aghcheh R."/>
            <person name="Atanasova L."/>
            <person name="Chenthamara K."/>
            <person name="Baker S.E."/>
            <person name="Zhang R."/>
            <person name="Shen Q."/>
            <person name="Freitag M."/>
            <person name="Kubicek C.P."/>
            <person name="Druzhinina I.S."/>
        </authorList>
    </citation>
    <scope>NUCLEOTIDE SEQUENCE [LARGE SCALE GENOMIC DNA]</scope>
    <source>
        <strain evidence="3 4">CBS 125925</strain>
    </source>
</reference>
<evidence type="ECO:0000256" key="1">
    <source>
        <dbReference type="SAM" id="Coils"/>
    </source>
</evidence>
<dbReference type="Proteomes" id="UP000219286">
    <property type="component" value="Unassembled WGS sequence"/>
</dbReference>
<feature type="region of interest" description="Disordered" evidence="2">
    <location>
        <begin position="868"/>
        <end position="1146"/>
    </location>
</feature>
<accession>A0A2H2ZML8</accession>
<organism evidence="3 4">
    <name type="scientific">Trichoderma parareesei</name>
    <name type="common">Filamentous fungus</name>
    <dbReference type="NCBI Taxonomy" id="858221"/>
    <lineage>
        <taxon>Eukaryota</taxon>
        <taxon>Fungi</taxon>
        <taxon>Dikarya</taxon>
        <taxon>Ascomycota</taxon>
        <taxon>Pezizomycotina</taxon>
        <taxon>Sordariomycetes</taxon>
        <taxon>Hypocreomycetidae</taxon>
        <taxon>Hypocreales</taxon>
        <taxon>Hypocreaceae</taxon>
        <taxon>Trichoderma</taxon>
    </lineage>
</organism>
<feature type="compositionally biased region" description="Low complexity" evidence="2">
    <location>
        <begin position="917"/>
        <end position="931"/>
    </location>
</feature>
<protein>
    <recommendedName>
        <fullName evidence="5">Karyogamy protein, KAR9</fullName>
    </recommendedName>
</protein>
<feature type="compositionally biased region" description="Basic and acidic residues" evidence="2">
    <location>
        <begin position="36"/>
        <end position="55"/>
    </location>
</feature>
<feature type="compositionally biased region" description="Pro residues" evidence="2">
    <location>
        <begin position="353"/>
        <end position="366"/>
    </location>
</feature>
<dbReference type="EMBL" id="LFMI01000189">
    <property type="protein sequence ID" value="OTA01301.1"/>
    <property type="molecule type" value="Genomic_DNA"/>
</dbReference>
<feature type="compositionally biased region" description="Basic and acidic residues" evidence="2">
    <location>
        <begin position="1129"/>
        <end position="1146"/>
    </location>
</feature>
<keyword evidence="1" id="KW-0175">Coiled coil</keyword>
<feature type="coiled-coil region" evidence="1">
    <location>
        <begin position="716"/>
        <end position="743"/>
    </location>
</feature>
<keyword evidence="4" id="KW-1185">Reference proteome</keyword>
<feature type="compositionally biased region" description="Polar residues" evidence="2">
    <location>
        <begin position="135"/>
        <end position="176"/>
    </location>
</feature>
<dbReference type="GO" id="GO:0005938">
    <property type="term" value="C:cell cortex"/>
    <property type="evidence" value="ECO:0007669"/>
    <property type="project" value="TreeGrafter"/>
</dbReference>
<evidence type="ECO:0008006" key="5">
    <source>
        <dbReference type="Google" id="ProtNLM"/>
    </source>
</evidence>
<dbReference type="OrthoDB" id="5559380at2759"/>
<dbReference type="PANTHER" id="PTHR37271:SF1">
    <property type="entry name" value="KARYOGAMY PROTEIN KAR9"/>
    <property type="match status" value="1"/>
</dbReference>
<feature type="coiled-coil region" evidence="1">
    <location>
        <begin position="518"/>
        <end position="545"/>
    </location>
</feature>
<feature type="compositionally biased region" description="Polar residues" evidence="2">
    <location>
        <begin position="868"/>
        <end position="884"/>
    </location>
</feature>
<feature type="compositionally biased region" description="Polar residues" evidence="2">
    <location>
        <begin position="288"/>
        <end position="305"/>
    </location>
</feature>
<dbReference type="GO" id="GO:0030473">
    <property type="term" value="P:nuclear migration along microtubule"/>
    <property type="evidence" value="ECO:0007669"/>
    <property type="project" value="TreeGrafter"/>
</dbReference>
<feature type="compositionally biased region" description="Polar residues" evidence="2">
    <location>
        <begin position="23"/>
        <end position="33"/>
    </location>
</feature>
<comment type="caution">
    <text evidence="3">The sequence shown here is derived from an EMBL/GenBank/DDBJ whole genome shotgun (WGS) entry which is preliminary data.</text>
</comment>
<feature type="region of interest" description="Disordered" evidence="2">
    <location>
        <begin position="1"/>
        <end position="203"/>
    </location>
</feature>
<name>A0A2H2ZML8_TRIPA</name>
<dbReference type="GO" id="GO:0051293">
    <property type="term" value="P:establishment of spindle localization"/>
    <property type="evidence" value="ECO:0007669"/>
    <property type="project" value="TreeGrafter"/>
</dbReference>
<evidence type="ECO:0000313" key="3">
    <source>
        <dbReference type="EMBL" id="OTA01301.1"/>
    </source>
</evidence>
<feature type="compositionally biased region" description="Low complexity" evidence="2">
    <location>
        <begin position="1000"/>
        <end position="1021"/>
    </location>
</feature>